<feature type="transmembrane region" description="Helical" evidence="1">
    <location>
        <begin position="208"/>
        <end position="226"/>
    </location>
</feature>
<dbReference type="InterPro" id="IPR028801">
    <property type="entry name" value="TPC1_animal"/>
</dbReference>
<keyword evidence="1" id="KW-0472">Membrane</keyword>
<dbReference type="PANTHER" id="PTHR46474">
    <property type="entry name" value="TWO PORE CALCIUM CHANNEL PROTEIN 1"/>
    <property type="match status" value="1"/>
</dbReference>
<proteinExistence type="predicted"/>
<feature type="non-terminal residue" evidence="2">
    <location>
        <position position="307"/>
    </location>
</feature>
<evidence type="ECO:0008006" key="4">
    <source>
        <dbReference type="Google" id="ProtNLM"/>
    </source>
</evidence>
<protein>
    <recommendedName>
        <fullName evidence="4">Ion transport domain-containing protein</fullName>
    </recommendedName>
</protein>
<gene>
    <name evidence="2" type="ORF">ONB1V03_LOCUS19478</name>
</gene>
<dbReference type="GO" id="GO:0005765">
    <property type="term" value="C:lysosomal membrane"/>
    <property type="evidence" value="ECO:0007669"/>
    <property type="project" value="InterPro"/>
</dbReference>
<sequence length="307" mass="34141">MATNSDHNVIDQQINERFNTLQLIIDENQDTNTSRTNGKHWSPTKTLIPITTGGLPPMVMIAAMVDTVGDDLDRLLSGLNGGIDYTTLYLAINSISSAVTPTDSAHQSTTTDAAVGDTELPNQISFSFLSDESIGSTLDASDSSPSYRELTASLDTSALTGEQRSDVWRMNYNEAAIYLEEGFNNDKFDYHPNTRQSLPAYLVVHNRWFYSLDLLAALLLLSLAFIERPAVDGFKVNEGIHASLELLALSIVAIELVMKYRWMKTEHFVRHTRTAIKSVVLVIMIVEALVVLIRRDSHVRVTRALRP</sequence>
<organism evidence="2">
    <name type="scientific">Oppiella nova</name>
    <dbReference type="NCBI Taxonomy" id="334625"/>
    <lineage>
        <taxon>Eukaryota</taxon>
        <taxon>Metazoa</taxon>
        <taxon>Ecdysozoa</taxon>
        <taxon>Arthropoda</taxon>
        <taxon>Chelicerata</taxon>
        <taxon>Arachnida</taxon>
        <taxon>Acari</taxon>
        <taxon>Acariformes</taxon>
        <taxon>Sarcoptiformes</taxon>
        <taxon>Oribatida</taxon>
        <taxon>Brachypylina</taxon>
        <taxon>Oppioidea</taxon>
        <taxon>Oppiidae</taxon>
        <taxon>Oppiella</taxon>
    </lineage>
</organism>
<feature type="transmembrane region" description="Helical" evidence="1">
    <location>
        <begin position="246"/>
        <end position="263"/>
    </location>
</feature>
<keyword evidence="3" id="KW-1185">Reference proteome</keyword>
<dbReference type="OrthoDB" id="10068803at2759"/>
<dbReference type="GO" id="GO:0022832">
    <property type="term" value="F:voltage-gated channel activity"/>
    <property type="evidence" value="ECO:0007669"/>
    <property type="project" value="InterPro"/>
</dbReference>
<dbReference type="AlphaFoldDB" id="A0A7R9QYW9"/>
<accession>A0A7R9QYW9</accession>
<reference evidence="2" key="1">
    <citation type="submission" date="2020-11" db="EMBL/GenBank/DDBJ databases">
        <authorList>
            <person name="Tran Van P."/>
        </authorList>
    </citation>
    <scope>NUCLEOTIDE SEQUENCE</scope>
</reference>
<evidence type="ECO:0000256" key="1">
    <source>
        <dbReference type="SAM" id="Phobius"/>
    </source>
</evidence>
<dbReference type="EMBL" id="CAJPVJ010029955">
    <property type="protein sequence ID" value="CAG2180055.1"/>
    <property type="molecule type" value="Genomic_DNA"/>
</dbReference>
<dbReference type="Proteomes" id="UP000728032">
    <property type="component" value="Unassembled WGS sequence"/>
</dbReference>
<keyword evidence="1" id="KW-0812">Transmembrane</keyword>
<name>A0A7R9QYW9_9ACAR</name>
<evidence type="ECO:0000313" key="2">
    <source>
        <dbReference type="EMBL" id="CAD7662918.1"/>
    </source>
</evidence>
<dbReference type="EMBL" id="OC944780">
    <property type="protein sequence ID" value="CAD7662918.1"/>
    <property type="molecule type" value="Genomic_DNA"/>
</dbReference>
<keyword evidence="1" id="KW-1133">Transmembrane helix</keyword>
<dbReference type="PANTHER" id="PTHR46474:SF1">
    <property type="entry name" value="TWO PORE CHANNEL PROTEIN 1"/>
    <property type="match status" value="1"/>
</dbReference>
<feature type="transmembrane region" description="Helical" evidence="1">
    <location>
        <begin position="275"/>
        <end position="293"/>
    </location>
</feature>
<dbReference type="GO" id="GO:0010008">
    <property type="term" value="C:endosome membrane"/>
    <property type="evidence" value="ECO:0007669"/>
    <property type="project" value="TreeGrafter"/>
</dbReference>
<evidence type="ECO:0000313" key="3">
    <source>
        <dbReference type="Proteomes" id="UP000728032"/>
    </source>
</evidence>